<dbReference type="InterPro" id="IPR003680">
    <property type="entry name" value="Flavodoxin_fold"/>
</dbReference>
<accession>A0A8D4IZL1</accession>
<comment type="similarity">
    <text evidence="1">Belongs to the NAD(P)H dehydrogenase (quinone) family.</text>
</comment>
<dbReference type="SUPFAM" id="SSF52218">
    <property type="entry name" value="Flavoproteins"/>
    <property type="match status" value="1"/>
</dbReference>
<dbReference type="GO" id="GO:0005829">
    <property type="term" value="C:cytosol"/>
    <property type="evidence" value="ECO:0007669"/>
    <property type="project" value="TreeGrafter"/>
</dbReference>
<dbReference type="Proteomes" id="UP000955338">
    <property type="component" value="Chromosome"/>
</dbReference>
<keyword evidence="5" id="KW-1185">Reference proteome</keyword>
<reference evidence="4" key="1">
    <citation type="submission" date="2017-06" db="EMBL/GenBank/DDBJ databases">
        <title>Genome sequencing of pathogenic and non-pathogenic strains within Bisgaard taxon 40.</title>
        <authorList>
            <person name="Ladner J.T."/>
            <person name="Lovett S.P."/>
            <person name="Koroleva G."/>
            <person name="Lorch J.M."/>
        </authorList>
    </citation>
    <scope>NUCLEOTIDE SEQUENCE</scope>
    <source>
        <strain evidence="4">27576-1-I1</strain>
    </source>
</reference>
<evidence type="ECO:0000256" key="1">
    <source>
        <dbReference type="ARBA" id="ARBA00006252"/>
    </source>
</evidence>
<gene>
    <name evidence="4" type="ORF">CEP48_04525</name>
</gene>
<dbReference type="PANTHER" id="PTHR10204:SF34">
    <property type="entry name" value="NAD(P)H DEHYDROGENASE [QUINONE] 1 ISOFORM 1"/>
    <property type="match status" value="1"/>
</dbReference>
<protein>
    <submittedName>
        <fullName evidence="4">NAD(P)H oxidoreductase</fullName>
    </submittedName>
</protein>
<dbReference type="InterPro" id="IPR029039">
    <property type="entry name" value="Flavoprotein-like_sf"/>
</dbReference>
<organism evidence="4 5">
    <name type="scientific">Mergibacter septicus</name>
    <dbReference type="NCBI Taxonomy" id="221402"/>
    <lineage>
        <taxon>Bacteria</taxon>
        <taxon>Pseudomonadati</taxon>
        <taxon>Pseudomonadota</taxon>
        <taxon>Gammaproteobacteria</taxon>
        <taxon>Pasteurellales</taxon>
        <taxon>Pasteurellaceae</taxon>
        <taxon>Mergibacter</taxon>
    </lineage>
</organism>
<dbReference type="GO" id="GO:0003955">
    <property type="term" value="F:NAD(P)H dehydrogenase (quinone) activity"/>
    <property type="evidence" value="ECO:0007669"/>
    <property type="project" value="TreeGrafter"/>
</dbReference>
<proteinExistence type="inferred from homology"/>
<dbReference type="EMBL" id="CP022011">
    <property type="protein sequence ID" value="QDJ14732.1"/>
    <property type="molecule type" value="Genomic_DNA"/>
</dbReference>
<dbReference type="Gene3D" id="3.40.50.360">
    <property type="match status" value="1"/>
</dbReference>
<evidence type="ECO:0000313" key="4">
    <source>
        <dbReference type="EMBL" id="QDJ14732.1"/>
    </source>
</evidence>
<name>A0A8D4IZL1_9PAST</name>
<dbReference type="RefSeq" id="WP_261920745.1">
    <property type="nucleotide sequence ID" value="NZ_CP022011.1"/>
</dbReference>
<feature type="domain" description="Flavodoxin-like fold" evidence="3">
    <location>
        <begin position="1"/>
        <end position="175"/>
    </location>
</feature>
<dbReference type="Pfam" id="PF02525">
    <property type="entry name" value="Flavodoxin_2"/>
    <property type="match status" value="1"/>
</dbReference>
<keyword evidence="2" id="KW-0560">Oxidoreductase</keyword>
<evidence type="ECO:0000259" key="3">
    <source>
        <dbReference type="Pfam" id="PF02525"/>
    </source>
</evidence>
<sequence length="191" mass="21612">MQHLIIYSHPNPDSFNHAILERVIKASEGLAEVNVRDLYQLNFNPVLSLAELKGEVADHIRQEQQLITQADLVTLIYPLWWMGFPAILKGYLDRVLGYGFAYTSTENGTVGLLGDKKLQQFITLGNSVEQYQAKGFDRSLQHTLLDGLFNFCGITDIQYQMFGTLHSLSQQQRIALLDKVEQIVKARLTAS</sequence>
<evidence type="ECO:0000313" key="5">
    <source>
        <dbReference type="Proteomes" id="UP000955338"/>
    </source>
</evidence>
<dbReference type="AlphaFoldDB" id="A0A8D4IZL1"/>
<evidence type="ECO:0000256" key="2">
    <source>
        <dbReference type="ARBA" id="ARBA00023002"/>
    </source>
</evidence>
<dbReference type="PANTHER" id="PTHR10204">
    <property type="entry name" value="NAD P H OXIDOREDUCTASE-RELATED"/>
    <property type="match status" value="1"/>
</dbReference>
<dbReference type="InterPro" id="IPR051545">
    <property type="entry name" value="NAD(P)H_dehydrogenase_qn"/>
</dbReference>